<feature type="transmembrane region" description="Helical" evidence="1">
    <location>
        <begin position="57"/>
        <end position="80"/>
    </location>
</feature>
<keyword evidence="1" id="KW-1133">Transmembrane helix</keyword>
<dbReference type="AlphaFoldDB" id="A0A3M2IMZ9"/>
<evidence type="ECO:0000256" key="1">
    <source>
        <dbReference type="SAM" id="Phobius"/>
    </source>
</evidence>
<comment type="caution">
    <text evidence="2">The sequence shown here is derived from an EMBL/GenBank/DDBJ whole genome shotgun (WGS) entry which is preliminary data.</text>
</comment>
<keyword evidence="1" id="KW-0472">Membrane</keyword>
<keyword evidence="3" id="KW-1185">Reference proteome</keyword>
<feature type="transmembrane region" description="Helical" evidence="1">
    <location>
        <begin position="16"/>
        <end position="37"/>
    </location>
</feature>
<sequence>MGDVPDPTDRPARARWLAPAVVVLGALLVALGVWLLVDPGPGWTAVAPASGATYDPGVAPGTVAVVLTSGAVLLVAGVVAQVGRRRRRR</sequence>
<dbReference type="Proteomes" id="UP000269289">
    <property type="component" value="Unassembled WGS sequence"/>
</dbReference>
<proteinExistence type="predicted"/>
<organism evidence="2 3">
    <name type="scientific">Cellulomonas triticagri</name>
    <dbReference type="NCBI Taxonomy" id="2483352"/>
    <lineage>
        <taxon>Bacteria</taxon>
        <taxon>Bacillati</taxon>
        <taxon>Actinomycetota</taxon>
        <taxon>Actinomycetes</taxon>
        <taxon>Micrococcales</taxon>
        <taxon>Cellulomonadaceae</taxon>
        <taxon>Cellulomonas</taxon>
    </lineage>
</organism>
<evidence type="ECO:0000313" key="2">
    <source>
        <dbReference type="EMBL" id="RMI03427.1"/>
    </source>
</evidence>
<dbReference type="EMBL" id="RFFI01000185">
    <property type="protein sequence ID" value="RMI03427.1"/>
    <property type="molecule type" value="Genomic_DNA"/>
</dbReference>
<name>A0A3M2IMZ9_9CELL</name>
<accession>A0A3M2IMZ9</accession>
<reference evidence="2 3" key="1">
    <citation type="submission" date="2018-10" db="EMBL/GenBank/DDBJ databases">
        <title>Isolation, diversity and antifungal activity of actinobacteria from wheat.</title>
        <authorList>
            <person name="Han C."/>
        </authorList>
    </citation>
    <scope>NUCLEOTIDE SEQUENCE [LARGE SCALE GENOMIC DNA]</scope>
    <source>
        <strain evidence="2 3">NEAU-YY56</strain>
    </source>
</reference>
<gene>
    <name evidence="2" type="ORF">EBM89_19555</name>
</gene>
<evidence type="ECO:0000313" key="3">
    <source>
        <dbReference type="Proteomes" id="UP000269289"/>
    </source>
</evidence>
<protein>
    <submittedName>
        <fullName evidence="2">Uncharacterized protein</fullName>
    </submittedName>
</protein>
<keyword evidence="1" id="KW-0812">Transmembrane</keyword>